<keyword evidence="3" id="KW-0862">Zinc</keyword>
<evidence type="ECO:0000313" key="6">
    <source>
        <dbReference type="EMBL" id="RIH99471.1"/>
    </source>
</evidence>
<dbReference type="SMART" id="SM00098">
    <property type="entry name" value="alkPPc"/>
    <property type="match status" value="1"/>
</dbReference>
<dbReference type="PRINTS" id="PR00113">
    <property type="entry name" value="ALKPHPHTASE"/>
</dbReference>
<proteinExistence type="inferred from homology"/>
<comment type="caution">
    <text evidence="6">The sequence shown here is derived from an EMBL/GenBank/DDBJ whole genome shotgun (WGS) entry which is preliminary data.</text>
</comment>
<dbReference type="Proteomes" id="UP000266287">
    <property type="component" value="Unassembled WGS sequence"/>
</dbReference>
<feature type="binding site" evidence="3">
    <location>
        <position position="314"/>
    </location>
    <ligand>
        <name>Zn(2+)</name>
        <dbReference type="ChEBI" id="CHEBI:29105"/>
        <label>2</label>
    </ligand>
</feature>
<feature type="active site" description="Phosphoserine intermediate" evidence="2">
    <location>
        <position position="77"/>
    </location>
</feature>
<gene>
    <name evidence="6" type="ORF">B9J77_05150</name>
</gene>
<keyword evidence="1" id="KW-0597">Phosphoprotein</keyword>
<dbReference type="InterPro" id="IPR017850">
    <property type="entry name" value="Alkaline_phosphatase_core_sf"/>
</dbReference>
<feature type="chain" id="PRO_5017335855" evidence="5">
    <location>
        <begin position="25"/>
        <end position="390"/>
    </location>
</feature>
<comment type="cofactor">
    <cofactor evidence="3">
        <name>Mg(2+)</name>
        <dbReference type="ChEBI" id="CHEBI:18420"/>
    </cofactor>
    <text evidence="3">Binds 1 Mg(2+) ion.</text>
</comment>
<feature type="binding site" evidence="3">
    <location>
        <position position="272"/>
    </location>
    <ligand>
        <name>Zn(2+)</name>
        <dbReference type="ChEBI" id="CHEBI:29105"/>
        <label>2</label>
    </ligand>
</feature>
<dbReference type="Gene3D" id="3.40.720.10">
    <property type="entry name" value="Alkaline Phosphatase, subunit A"/>
    <property type="match status" value="1"/>
</dbReference>
<protein>
    <submittedName>
        <fullName evidence="6">Alkaline phosphatase</fullName>
    </submittedName>
</protein>
<organism evidence="6 7">
    <name type="scientific">candidate division NPL-UPA2 bacterium Unc8</name>
    <dbReference type="NCBI Taxonomy" id="1980939"/>
    <lineage>
        <taxon>Bacteria</taxon>
    </lineage>
</organism>
<evidence type="ECO:0000256" key="2">
    <source>
        <dbReference type="PIRSR" id="PIRSR601952-1"/>
    </source>
</evidence>
<accession>A0A399FWA1</accession>
<dbReference type="Pfam" id="PF00245">
    <property type="entry name" value="Alk_phosphatase"/>
    <property type="match status" value="1"/>
</dbReference>
<feature type="binding site" evidence="3">
    <location>
        <position position="267"/>
    </location>
    <ligand>
        <name>Mg(2+)</name>
        <dbReference type="ChEBI" id="CHEBI:18420"/>
    </ligand>
</feature>
<comment type="similarity">
    <text evidence="4">Belongs to the alkaline phosphatase family.</text>
</comment>
<keyword evidence="5" id="KW-0732">Signal</keyword>
<dbReference type="GO" id="GO:0004035">
    <property type="term" value="F:alkaline phosphatase activity"/>
    <property type="evidence" value="ECO:0007669"/>
    <property type="project" value="TreeGrafter"/>
</dbReference>
<evidence type="ECO:0000256" key="5">
    <source>
        <dbReference type="SAM" id="SignalP"/>
    </source>
</evidence>
<evidence type="ECO:0000313" key="7">
    <source>
        <dbReference type="Proteomes" id="UP000266287"/>
    </source>
</evidence>
<reference evidence="6 7" key="1">
    <citation type="submission" date="2018-08" db="EMBL/GenBank/DDBJ databases">
        <title>Draft genome of candidate division NPL-UPA2 bacterium Unc8 that adapted to ultra-basic serpentinizing groundwater.</title>
        <authorList>
            <person name="Ishii S."/>
            <person name="Suzuki S."/>
            <person name="Nealson K.H."/>
        </authorList>
    </citation>
    <scope>NUCLEOTIDE SEQUENCE [LARGE SCALE GENOMIC DNA]</scope>
    <source>
        <strain evidence="6">Unc8</strain>
    </source>
</reference>
<feature type="binding site" evidence="3">
    <location>
        <position position="33"/>
    </location>
    <ligand>
        <name>Zn(2+)</name>
        <dbReference type="ChEBI" id="CHEBI:29105"/>
        <label>2</label>
    </ligand>
</feature>
<keyword evidence="3" id="KW-0479">Metal-binding</keyword>
<dbReference type="InterPro" id="IPR001952">
    <property type="entry name" value="Alkaline_phosphatase"/>
</dbReference>
<evidence type="ECO:0000256" key="4">
    <source>
        <dbReference type="RuleBase" id="RU003946"/>
    </source>
</evidence>
<dbReference type="SUPFAM" id="SSF53649">
    <property type="entry name" value="Alkaline phosphatase-like"/>
    <property type="match status" value="1"/>
</dbReference>
<dbReference type="GO" id="GO:0046872">
    <property type="term" value="F:metal ion binding"/>
    <property type="evidence" value="ECO:0007669"/>
    <property type="project" value="UniProtKB-KW"/>
</dbReference>
<dbReference type="AlphaFoldDB" id="A0A399FWA1"/>
<evidence type="ECO:0000256" key="1">
    <source>
        <dbReference type="ARBA" id="ARBA00022553"/>
    </source>
</evidence>
<dbReference type="EMBL" id="NDHY01000020">
    <property type="protein sequence ID" value="RIH99471.1"/>
    <property type="molecule type" value="Genomic_DNA"/>
</dbReference>
<comment type="cofactor">
    <cofactor evidence="3">
        <name>Zn(2+)</name>
        <dbReference type="ChEBI" id="CHEBI:29105"/>
    </cofactor>
    <text evidence="3">Binds 2 Zn(2+) ions.</text>
</comment>
<sequence>MIGKGLIAVVSLLMAMAIPTDAGAENVIFIHPDGTSQGHFTAVRLLFYGPDGILNWDRLPNVAVTKNHIANRLSPDSVSGAVAHAAGVKTNRGYYGLCVNRKPLRTVMEDARDAGRAVGLINTGCITEPGTGVFVASVESRRDREEIASQILHAGVEVILGGGEEWFLPKGVEGRHGKGRRRDGRNLIEEARILGYTIVYDAKELLALPAGTEKLLGLFADGNIYSIFPPRAYKENAPSLAQMVEVALEILSGGGGGVRRGFLLVVEEEGTDDFSNMNHERMAIAAAKRADDAIGVALEFAKDNPDTLLITASDSIAGGPQIAKSKRGREKFTTPDGMEFSIIWAGVIRDYGSGTITRAYGKYSELISGTIDNTFINKVIRKALGLDSVE</sequence>
<keyword evidence="3" id="KW-0460">Magnesium</keyword>
<feature type="binding site" evidence="3">
    <location>
        <position position="33"/>
    </location>
    <ligand>
        <name>Mg(2+)</name>
        <dbReference type="ChEBI" id="CHEBI:18420"/>
    </ligand>
</feature>
<dbReference type="CDD" id="cd16012">
    <property type="entry name" value="ALP"/>
    <property type="match status" value="1"/>
</dbReference>
<feature type="signal peptide" evidence="5">
    <location>
        <begin position="1"/>
        <end position="24"/>
    </location>
</feature>
<dbReference type="PANTHER" id="PTHR11596">
    <property type="entry name" value="ALKALINE PHOSPHATASE"/>
    <property type="match status" value="1"/>
</dbReference>
<dbReference type="PANTHER" id="PTHR11596:SF5">
    <property type="entry name" value="ALKALINE PHOSPHATASE"/>
    <property type="match status" value="1"/>
</dbReference>
<evidence type="ECO:0000256" key="3">
    <source>
        <dbReference type="PIRSR" id="PIRSR601952-2"/>
    </source>
</evidence>
<name>A0A399FWA1_UNCN2</name>